<keyword evidence="2" id="KW-1185">Reference proteome</keyword>
<name>A0ABD3AIY8_9GENT</name>
<gene>
    <name evidence="1" type="ORF">ACH5RR_010449</name>
</gene>
<dbReference type="PANTHER" id="PTHR36807:SF2">
    <property type="entry name" value="PHOSPHOGLYCOLATE PHOSPHATASE"/>
    <property type="match status" value="1"/>
</dbReference>
<dbReference type="EMBL" id="JBJUIK010000004">
    <property type="protein sequence ID" value="KAL3531127.1"/>
    <property type="molecule type" value="Genomic_DNA"/>
</dbReference>
<evidence type="ECO:0000313" key="2">
    <source>
        <dbReference type="Proteomes" id="UP001630127"/>
    </source>
</evidence>
<dbReference type="PANTHER" id="PTHR36807">
    <property type="entry name" value="PHOSPHOGLYCOLATE PHOSPHATASE"/>
    <property type="match status" value="1"/>
</dbReference>
<evidence type="ECO:0000313" key="1">
    <source>
        <dbReference type="EMBL" id="KAL3531127.1"/>
    </source>
</evidence>
<proteinExistence type="predicted"/>
<dbReference type="Proteomes" id="UP001630127">
    <property type="component" value="Unassembled WGS sequence"/>
</dbReference>
<dbReference type="Pfam" id="PF12452">
    <property type="entry name" value="DUF3685"/>
    <property type="match status" value="2"/>
</dbReference>
<sequence length="513" mass="57944">MAENLVVPLSLKLNLHRNCIKEQFFLPANALTRLRREYFFRSCKAIQLSSWNSCKLECSFANRKVYSLQESFTKCHCLGALVNADSLTTSDWVPNVDQVLLMASIFLTYIAGVIPARKPLSEANKSTSNYFEVRKNSSLSGSCSVTENDNAENPQCAWDIVQAKLLDSLYAMKQAVNAGNGVSGIDQDIALRRSNLFALAELPRMRCVWASFQWLRKEVDNITGTSKTDFPMVFSRIIQNSCQPLCLVWLEEELCLKNSSSNKALLSLMVNKLNGYDSVLQYIRKSGKKDLYVELISTLIFGSAGMSGCYDPNLFTRHGVSILEDLVITLADGIAGMYLQLISVDGSMSTEMNSLGLNLCTLSTRALQRLRNEVAMHQWFHQNMESVVSMYEDRFELCTFQTQLVQESSKREAENFNWWKKLCLRRSGSISPSLSFAMITQTSVSVKRTKELRALTGWQYYFSLFLELSDIATPMIRTVIAKVSDAISFFLVCLIGRSLGLIYTGIRQSLRWK</sequence>
<organism evidence="1 2">
    <name type="scientific">Cinchona calisaya</name>
    <dbReference type="NCBI Taxonomy" id="153742"/>
    <lineage>
        <taxon>Eukaryota</taxon>
        <taxon>Viridiplantae</taxon>
        <taxon>Streptophyta</taxon>
        <taxon>Embryophyta</taxon>
        <taxon>Tracheophyta</taxon>
        <taxon>Spermatophyta</taxon>
        <taxon>Magnoliopsida</taxon>
        <taxon>eudicotyledons</taxon>
        <taxon>Gunneridae</taxon>
        <taxon>Pentapetalae</taxon>
        <taxon>asterids</taxon>
        <taxon>lamiids</taxon>
        <taxon>Gentianales</taxon>
        <taxon>Rubiaceae</taxon>
        <taxon>Cinchonoideae</taxon>
        <taxon>Cinchoneae</taxon>
        <taxon>Cinchona</taxon>
    </lineage>
</organism>
<dbReference type="AlphaFoldDB" id="A0ABD3AIY8"/>
<protein>
    <submittedName>
        <fullName evidence="1">Uncharacterized protein</fullName>
    </submittedName>
</protein>
<dbReference type="InterPro" id="IPR022552">
    <property type="entry name" value="UPF_Ycf55"/>
</dbReference>
<accession>A0ABD3AIY8</accession>
<comment type="caution">
    <text evidence="1">The sequence shown here is derived from an EMBL/GenBank/DDBJ whole genome shotgun (WGS) entry which is preliminary data.</text>
</comment>
<reference evidence="1 2" key="1">
    <citation type="submission" date="2024-11" db="EMBL/GenBank/DDBJ databases">
        <title>A near-complete genome assembly of Cinchona calisaya.</title>
        <authorList>
            <person name="Lian D.C."/>
            <person name="Zhao X.W."/>
            <person name="Wei L."/>
        </authorList>
    </citation>
    <scope>NUCLEOTIDE SEQUENCE [LARGE SCALE GENOMIC DNA]</scope>
    <source>
        <tissue evidence="1">Nenye</tissue>
    </source>
</reference>